<evidence type="ECO:0000313" key="3">
    <source>
        <dbReference type="Proteomes" id="UP000184315"/>
    </source>
</evidence>
<evidence type="ECO:0000313" key="2">
    <source>
        <dbReference type="EMBL" id="CUR30518.1"/>
    </source>
</evidence>
<sequence>MFLNTGFWANFNFLSEFEAIRYIRHIGEALQTVHERHILHRDVKKPRNIIIRDNSLEPVLIDFGIARH</sequence>
<dbReference type="SUPFAM" id="SSF56112">
    <property type="entry name" value="Protein kinase-like (PK-like)"/>
    <property type="match status" value="1"/>
</dbReference>
<proteinExistence type="predicted"/>
<dbReference type="Pfam" id="PF00069">
    <property type="entry name" value="Pkinase"/>
    <property type="match status" value="1"/>
</dbReference>
<reference evidence="3" key="1">
    <citation type="submission" date="2015-10" db="EMBL/GenBank/DDBJ databases">
        <authorList>
            <person name="Regsiter A."/>
            <person name="william w."/>
        </authorList>
    </citation>
    <scope>NUCLEOTIDE SEQUENCE [LARGE SCALE GENOMIC DNA]</scope>
</reference>
<gene>
    <name evidence="2" type="ORF">PL9214290108</name>
</gene>
<dbReference type="RefSeq" id="WP_281250303.1">
    <property type="nucleotide sequence ID" value="NZ_LN889782.1"/>
</dbReference>
<evidence type="ECO:0000259" key="1">
    <source>
        <dbReference type="PROSITE" id="PS50011"/>
    </source>
</evidence>
<dbReference type="InterPro" id="IPR000719">
    <property type="entry name" value="Prot_kinase_dom"/>
</dbReference>
<dbReference type="Gene3D" id="1.10.510.10">
    <property type="entry name" value="Transferase(Phosphotransferase) domain 1"/>
    <property type="match status" value="1"/>
</dbReference>
<protein>
    <recommendedName>
        <fullName evidence="1">Protein kinase domain-containing protein</fullName>
    </recommendedName>
</protein>
<dbReference type="PROSITE" id="PS50011">
    <property type="entry name" value="PROTEIN_KINASE_DOM"/>
    <property type="match status" value="1"/>
</dbReference>
<dbReference type="AlphaFoldDB" id="A0A1J1LEB8"/>
<dbReference type="Proteomes" id="UP000184315">
    <property type="component" value="Unassembled WGS sequence"/>
</dbReference>
<dbReference type="InterPro" id="IPR011009">
    <property type="entry name" value="Kinase-like_dom_sf"/>
</dbReference>
<dbReference type="GO" id="GO:0005524">
    <property type="term" value="F:ATP binding"/>
    <property type="evidence" value="ECO:0007669"/>
    <property type="project" value="InterPro"/>
</dbReference>
<keyword evidence="3" id="KW-1185">Reference proteome</keyword>
<feature type="domain" description="Protein kinase" evidence="1">
    <location>
        <begin position="1"/>
        <end position="68"/>
    </location>
</feature>
<dbReference type="EMBL" id="CZDF01000132">
    <property type="protein sequence ID" value="CUR30518.1"/>
    <property type="molecule type" value="Genomic_DNA"/>
</dbReference>
<organism evidence="2 3">
    <name type="scientific">Planktothrix tepida PCC 9214</name>
    <dbReference type="NCBI Taxonomy" id="671072"/>
    <lineage>
        <taxon>Bacteria</taxon>
        <taxon>Bacillati</taxon>
        <taxon>Cyanobacteriota</taxon>
        <taxon>Cyanophyceae</taxon>
        <taxon>Oscillatoriophycideae</taxon>
        <taxon>Oscillatoriales</taxon>
        <taxon>Microcoleaceae</taxon>
        <taxon>Planktothrix</taxon>
    </lineage>
</organism>
<name>A0A1J1LEB8_9CYAN</name>
<dbReference type="GO" id="GO:0004672">
    <property type="term" value="F:protein kinase activity"/>
    <property type="evidence" value="ECO:0007669"/>
    <property type="project" value="InterPro"/>
</dbReference>
<dbReference type="STRING" id="671072.PL9214290108"/>
<accession>A0A1J1LEB8</accession>